<evidence type="ECO:0000256" key="1">
    <source>
        <dbReference type="SAM" id="MobiDB-lite"/>
    </source>
</evidence>
<organism evidence="2 3">
    <name type="scientific">Cryptolaemus montrouzieri</name>
    <dbReference type="NCBI Taxonomy" id="559131"/>
    <lineage>
        <taxon>Eukaryota</taxon>
        <taxon>Metazoa</taxon>
        <taxon>Ecdysozoa</taxon>
        <taxon>Arthropoda</taxon>
        <taxon>Hexapoda</taxon>
        <taxon>Insecta</taxon>
        <taxon>Pterygota</taxon>
        <taxon>Neoptera</taxon>
        <taxon>Endopterygota</taxon>
        <taxon>Coleoptera</taxon>
        <taxon>Polyphaga</taxon>
        <taxon>Cucujiformia</taxon>
        <taxon>Coccinelloidea</taxon>
        <taxon>Coccinellidae</taxon>
        <taxon>Scymninae</taxon>
        <taxon>Scymnini</taxon>
        <taxon>Cryptolaemus</taxon>
    </lineage>
</organism>
<evidence type="ECO:0000313" key="2">
    <source>
        <dbReference type="EMBL" id="KAL3290454.1"/>
    </source>
</evidence>
<name>A0ABD2PI54_9CUCU</name>
<proteinExistence type="predicted"/>
<feature type="region of interest" description="Disordered" evidence="1">
    <location>
        <begin position="35"/>
        <end position="87"/>
    </location>
</feature>
<comment type="caution">
    <text evidence="2">The sequence shown here is derived from an EMBL/GenBank/DDBJ whole genome shotgun (WGS) entry which is preliminary data.</text>
</comment>
<sequence>MIPLTYIFYHKFTKDFVSIDGKHYIGEELHQLFLDREEDHDSEEEYRKDGDVTVESKPDPNNGFDGDAGDAATNRVPATMHHDNKVDEDSKKPDIILYYNATKAGVDALNQLCTIRAVEPEGDRWPFGMQ</sequence>
<dbReference type="AlphaFoldDB" id="A0ABD2PI54"/>
<protein>
    <submittedName>
        <fullName evidence="2">Uncharacterized protein</fullName>
    </submittedName>
</protein>
<keyword evidence="3" id="KW-1185">Reference proteome</keyword>
<dbReference type="EMBL" id="JABFTP020000186">
    <property type="protein sequence ID" value="KAL3290454.1"/>
    <property type="molecule type" value="Genomic_DNA"/>
</dbReference>
<reference evidence="2 3" key="1">
    <citation type="journal article" date="2021" name="BMC Biol.">
        <title>Horizontally acquired antibacterial genes associated with adaptive radiation of ladybird beetles.</title>
        <authorList>
            <person name="Li H.S."/>
            <person name="Tang X.F."/>
            <person name="Huang Y.H."/>
            <person name="Xu Z.Y."/>
            <person name="Chen M.L."/>
            <person name="Du X.Y."/>
            <person name="Qiu B.Y."/>
            <person name="Chen P.T."/>
            <person name="Zhang W."/>
            <person name="Slipinski A."/>
            <person name="Escalona H.E."/>
            <person name="Waterhouse R.M."/>
            <person name="Zwick A."/>
            <person name="Pang H."/>
        </authorList>
    </citation>
    <scope>NUCLEOTIDE SEQUENCE [LARGE SCALE GENOMIC DNA]</scope>
    <source>
        <strain evidence="2">SYSU2018</strain>
    </source>
</reference>
<gene>
    <name evidence="2" type="ORF">HHI36_023795</name>
</gene>
<accession>A0ABD2PI54</accession>
<dbReference type="Proteomes" id="UP001516400">
    <property type="component" value="Unassembled WGS sequence"/>
</dbReference>
<feature type="compositionally biased region" description="Basic and acidic residues" evidence="1">
    <location>
        <begin position="35"/>
        <end position="58"/>
    </location>
</feature>
<evidence type="ECO:0000313" key="3">
    <source>
        <dbReference type="Proteomes" id="UP001516400"/>
    </source>
</evidence>